<protein>
    <submittedName>
        <fullName evidence="2">Uncharacterized protein</fullName>
    </submittedName>
</protein>
<comment type="caution">
    <text evidence="2">The sequence shown here is derived from an EMBL/GenBank/DDBJ whole genome shotgun (WGS) entry which is preliminary data.</text>
</comment>
<evidence type="ECO:0000313" key="2">
    <source>
        <dbReference type="EMBL" id="RSH87293.1"/>
    </source>
</evidence>
<dbReference type="EMBL" id="RSCD01000017">
    <property type="protein sequence ID" value="RSH87293.1"/>
    <property type="molecule type" value="Genomic_DNA"/>
</dbReference>
<proteinExistence type="predicted"/>
<feature type="region of interest" description="Disordered" evidence="1">
    <location>
        <begin position="106"/>
        <end position="133"/>
    </location>
</feature>
<keyword evidence="3" id="KW-1185">Reference proteome</keyword>
<dbReference type="AlphaFoldDB" id="A0A427Y8A4"/>
<sequence length="133" mass="14860">MGDYDYRSLNREVYEGFCQAPSMWWDACQTGYDQIEVFVEVFETLADGVEELVSTDSLESSTQNAALQACSTILSFTHPGYRSLVPAMIRIRELAAPEWELGDWDDWPYDMSEGSDGSEETEGTEGTDVSVSS</sequence>
<reference evidence="2 3" key="1">
    <citation type="submission" date="2018-11" db="EMBL/GenBank/DDBJ databases">
        <title>Genome sequence of Saitozyma podzolica DSM 27192.</title>
        <authorList>
            <person name="Aliyu H."/>
            <person name="Gorte O."/>
            <person name="Ochsenreither K."/>
        </authorList>
    </citation>
    <scope>NUCLEOTIDE SEQUENCE [LARGE SCALE GENOMIC DNA]</scope>
    <source>
        <strain evidence="2 3">DSM 27192</strain>
    </source>
</reference>
<accession>A0A427Y8A4</accession>
<name>A0A427Y8A4_9TREE</name>
<gene>
    <name evidence="2" type="ORF">EHS25_003202</name>
</gene>
<evidence type="ECO:0000313" key="3">
    <source>
        <dbReference type="Proteomes" id="UP000279259"/>
    </source>
</evidence>
<evidence type="ECO:0000256" key="1">
    <source>
        <dbReference type="SAM" id="MobiDB-lite"/>
    </source>
</evidence>
<organism evidence="2 3">
    <name type="scientific">Saitozyma podzolica</name>
    <dbReference type="NCBI Taxonomy" id="1890683"/>
    <lineage>
        <taxon>Eukaryota</taxon>
        <taxon>Fungi</taxon>
        <taxon>Dikarya</taxon>
        <taxon>Basidiomycota</taxon>
        <taxon>Agaricomycotina</taxon>
        <taxon>Tremellomycetes</taxon>
        <taxon>Tremellales</taxon>
        <taxon>Trimorphomycetaceae</taxon>
        <taxon>Saitozyma</taxon>
    </lineage>
</organism>
<dbReference type="Proteomes" id="UP000279259">
    <property type="component" value="Unassembled WGS sequence"/>
</dbReference>
<dbReference type="OrthoDB" id="10347336at2759"/>
<feature type="compositionally biased region" description="Acidic residues" evidence="1">
    <location>
        <begin position="116"/>
        <end position="125"/>
    </location>
</feature>